<evidence type="ECO:0000256" key="5">
    <source>
        <dbReference type="ARBA" id="ARBA00022946"/>
    </source>
</evidence>
<keyword evidence="5" id="KW-0809">Transit peptide</keyword>
<keyword evidence="4" id="KW-0276">Fatty acid metabolism</keyword>
<proteinExistence type="inferred from homology"/>
<evidence type="ECO:0000256" key="2">
    <source>
        <dbReference type="ARBA" id="ARBA00022516"/>
    </source>
</evidence>
<reference evidence="10 11" key="1">
    <citation type="submission" date="2016-10" db="EMBL/GenBank/DDBJ databases">
        <authorList>
            <person name="Varghese N."/>
            <person name="Submissions S."/>
        </authorList>
    </citation>
    <scope>NUCLEOTIDE SEQUENCE [LARGE SCALE GENOMIC DNA]</scope>
    <source>
        <strain evidence="10 11">DSM 29073</strain>
    </source>
</reference>
<gene>
    <name evidence="10" type="ORF">SAMN05444001_103149</name>
</gene>
<dbReference type="GO" id="GO:0016297">
    <property type="term" value="F:fatty acyl-[ACP] hydrolase activity"/>
    <property type="evidence" value="ECO:0007669"/>
    <property type="project" value="InterPro"/>
</dbReference>
<keyword evidence="11" id="KW-1185">Reference proteome</keyword>
<evidence type="ECO:0000259" key="8">
    <source>
        <dbReference type="Pfam" id="PF01643"/>
    </source>
</evidence>
<dbReference type="PANTHER" id="PTHR31727">
    <property type="entry name" value="OLEOYL-ACYL CARRIER PROTEIN THIOESTERASE 1, CHLOROPLASTIC"/>
    <property type="match status" value="1"/>
</dbReference>
<dbReference type="Pfam" id="PF20791">
    <property type="entry name" value="Acyl-ACP_TE_C"/>
    <property type="match status" value="1"/>
</dbReference>
<dbReference type="GO" id="GO:0000036">
    <property type="term" value="F:acyl carrier activity"/>
    <property type="evidence" value="ECO:0007669"/>
    <property type="project" value="TreeGrafter"/>
</dbReference>
<dbReference type="SUPFAM" id="SSF54637">
    <property type="entry name" value="Thioesterase/thiol ester dehydrase-isomerase"/>
    <property type="match status" value="2"/>
</dbReference>
<evidence type="ECO:0000256" key="3">
    <source>
        <dbReference type="ARBA" id="ARBA00022801"/>
    </source>
</evidence>
<dbReference type="PANTHER" id="PTHR31727:SF6">
    <property type="entry name" value="OLEOYL-ACYL CARRIER PROTEIN THIOESTERASE 1, CHLOROPLASTIC"/>
    <property type="match status" value="1"/>
</dbReference>
<keyword evidence="3" id="KW-0378">Hydrolase</keyword>
<dbReference type="Gene3D" id="3.10.129.10">
    <property type="entry name" value="Hotdog Thioesterase"/>
    <property type="match status" value="2"/>
</dbReference>
<name>A0A8G2BVD8_9BACT</name>
<keyword evidence="7" id="KW-0275">Fatty acid biosynthesis</keyword>
<organism evidence="10 11">
    <name type="scientific">Parabacteroides chinchillae</name>
    <dbReference type="NCBI Taxonomy" id="871327"/>
    <lineage>
        <taxon>Bacteria</taxon>
        <taxon>Pseudomonadati</taxon>
        <taxon>Bacteroidota</taxon>
        <taxon>Bacteroidia</taxon>
        <taxon>Bacteroidales</taxon>
        <taxon>Tannerellaceae</taxon>
        <taxon>Parabacteroides</taxon>
    </lineage>
</organism>
<dbReference type="InterPro" id="IPR029069">
    <property type="entry name" value="HotDog_dom_sf"/>
</dbReference>
<dbReference type="Pfam" id="PF01643">
    <property type="entry name" value="Acyl-ACP_TE"/>
    <property type="match status" value="1"/>
</dbReference>
<evidence type="ECO:0000313" key="10">
    <source>
        <dbReference type="EMBL" id="SEF61681.1"/>
    </source>
</evidence>
<dbReference type="CDD" id="cd00586">
    <property type="entry name" value="4HBT"/>
    <property type="match status" value="1"/>
</dbReference>
<evidence type="ECO:0000256" key="4">
    <source>
        <dbReference type="ARBA" id="ARBA00022832"/>
    </source>
</evidence>
<dbReference type="EMBL" id="FNVS01000003">
    <property type="protein sequence ID" value="SEF61681.1"/>
    <property type="molecule type" value="Genomic_DNA"/>
</dbReference>
<comment type="caution">
    <text evidence="10">The sequence shown here is derived from an EMBL/GenBank/DDBJ whole genome shotgun (WGS) entry which is preliminary data.</text>
</comment>
<evidence type="ECO:0000313" key="11">
    <source>
        <dbReference type="Proteomes" id="UP000236725"/>
    </source>
</evidence>
<dbReference type="Proteomes" id="UP000236725">
    <property type="component" value="Unassembled WGS sequence"/>
</dbReference>
<evidence type="ECO:0000256" key="6">
    <source>
        <dbReference type="ARBA" id="ARBA00023098"/>
    </source>
</evidence>
<accession>A0A8G2BVD8</accession>
<protein>
    <submittedName>
        <fullName evidence="10">Acyl-ACP thioesterase</fullName>
    </submittedName>
</protein>
<dbReference type="InterPro" id="IPR045023">
    <property type="entry name" value="FATA/B"/>
</dbReference>
<evidence type="ECO:0000256" key="1">
    <source>
        <dbReference type="ARBA" id="ARBA00006500"/>
    </source>
</evidence>
<dbReference type="AlphaFoldDB" id="A0A8G2BVD8"/>
<sequence length="241" mass="27435">MEKVGVFHFDAESYQMDFRGRVTIPMIGNYLIHAASAHAAGRGFGYDDMTERHTAWVLSRLALEVTEYPKNAQSITVYTWVDEVGRLFTSRCFELADGEGKTFGFARSIWAAIDLESRRPTLLDVEGLSIYISDRICPIEKPGKILPVENKTEGVPYMVKYSDLDINGHLNSIKYMEHLLDLFDINMFREKEVNRFEIAYQAEGKYGMMLGLHSIETIPGKYDMAICHEGKAICRAAVTWK</sequence>
<evidence type="ECO:0000256" key="7">
    <source>
        <dbReference type="ARBA" id="ARBA00023160"/>
    </source>
</evidence>
<keyword evidence="2" id="KW-0444">Lipid biosynthesis</keyword>
<feature type="domain" description="Acyl-ACP thioesterase N-terminal hotdog" evidence="8">
    <location>
        <begin position="9"/>
        <end position="123"/>
    </location>
</feature>
<dbReference type="RefSeq" id="WP_103982628.1">
    <property type="nucleotide sequence ID" value="NZ_FNVS01000003.1"/>
</dbReference>
<keyword evidence="6" id="KW-0443">Lipid metabolism</keyword>
<dbReference type="InterPro" id="IPR049427">
    <property type="entry name" value="Acyl-ACP_TE_C"/>
</dbReference>
<feature type="domain" description="Acyl-ACP thioesterase-like C-terminal" evidence="9">
    <location>
        <begin position="154"/>
        <end position="241"/>
    </location>
</feature>
<dbReference type="InterPro" id="IPR002864">
    <property type="entry name" value="Acyl-ACP_thioesterase_NHD"/>
</dbReference>
<comment type="similarity">
    <text evidence="1">Belongs to the acyl-ACP thioesterase family.</text>
</comment>
<evidence type="ECO:0000259" key="9">
    <source>
        <dbReference type="Pfam" id="PF20791"/>
    </source>
</evidence>